<keyword evidence="8" id="KW-1133">Transmembrane helix</keyword>
<evidence type="ECO:0000313" key="10">
    <source>
        <dbReference type="EMBL" id="BDG08942.1"/>
    </source>
</evidence>
<protein>
    <recommendedName>
        <fullName evidence="9">Flagellar M-ring N-terminal domain-containing protein</fullName>
    </recommendedName>
</protein>
<keyword evidence="8" id="KW-0812">Transmembrane</keyword>
<dbReference type="PRINTS" id="PR01338">
    <property type="entry name" value="TYPE3OMKPROT"/>
</dbReference>
<keyword evidence="7" id="KW-0449">Lipoprotein</keyword>
<keyword evidence="11" id="KW-1185">Reference proteome</keyword>
<keyword evidence="3" id="KW-0732">Signal</keyword>
<dbReference type="Gene3D" id="3.30.70.1530">
    <property type="entry name" value="Hypothetical protein rpa1041"/>
    <property type="match status" value="1"/>
</dbReference>
<name>A0ABM7XAR7_9BACT</name>
<dbReference type="RefSeq" id="WP_248340464.1">
    <property type="nucleotide sequence ID" value="NZ_AP025592.1"/>
</dbReference>
<feature type="transmembrane region" description="Helical" evidence="8">
    <location>
        <begin position="213"/>
        <end position="233"/>
    </location>
</feature>
<accession>A0ABM7XAR7</accession>
<organism evidence="10 11">
    <name type="scientific">Anaeromyxobacter paludicola</name>
    <dbReference type="NCBI Taxonomy" id="2918171"/>
    <lineage>
        <taxon>Bacteria</taxon>
        <taxon>Pseudomonadati</taxon>
        <taxon>Myxococcota</taxon>
        <taxon>Myxococcia</taxon>
        <taxon>Myxococcales</taxon>
        <taxon>Cystobacterineae</taxon>
        <taxon>Anaeromyxobacteraceae</taxon>
        <taxon>Anaeromyxobacter</taxon>
    </lineage>
</organism>
<keyword evidence="6" id="KW-0998">Cell outer membrane</keyword>
<dbReference type="PANTHER" id="PTHR30046:SF2">
    <property type="entry name" value="YOP PROTEINS TRANSLOCATION LIPOPROTEIN J"/>
    <property type="match status" value="1"/>
</dbReference>
<comment type="similarity">
    <text evidence="2">Belongs to the YscJ lipoprotein family.</text>
</comment>
<proteinExistence type="inferred from homology"/>
<dbReference type="InterPro" id="IPR006182">
    <property type="entry name" value="FliF_N_dom"/>
</dbReference>
<evidence type="ECO:0000256" key="5">
    <source>
        <dbReference type="ARBA" id="ARBA00023139"/>
    </source>
</evidence>
<evidence type="ECO:0000256" key="3">
    <source>
        <dbReference type="ARBA" id="ARBA00022729"/>
    </source>
</evidence>
<dbReference type="InterPro" id="IPR003282">
    <property type="entry name" value="T3SS_SctJ"/>
</dbReference>
<dbReference type="Gene3D" id="3.30.300.30">
    <property type="match status" value="1"/>
</dbReference>
<evidence type="ECO:0000256" key="8">
    <source>
        <dbReference type="SAM" id="Phobius"/>
    </source>
</evidence>
<evidence type="ECO:0000256" key="2">
    <source>
        <dbReference type="ARBA" id="ARBA00009509"/>
    </source>
</evidence>
<comment type="subcellular location">
    <subcellularLocation>
        <location evidence="1">Cell outer membrane</location>
        <topology evidence="1">Lipid-anchor</topology>
    </subcellularLocation>
</comment>
<evidence type="ECO:0000256" key="7">
    <source>
        <dbReference type="ARBA" id="ARBA00023288"/>
    </source>
</evidence>
<dbReference type="InterPro" id="IPR045851">
    <property type="entry name" value="AMP-bd_C_sf"/>
</dbReference>
<evidence type="ECO:0000313" key="11">
    <source>
        <dbReference type="Proteomes" id="UP001162734"/>
    </source>
</evidence>
<evidence type="ECO:0000256" key="1">
    <source>
        <dbReference type="ARBA" id="ARBA00004459"/>
    </source>
</evidence>
<keyword evidence="4 8" id="KW-0472">Membrane</keyword>
<reference evidence="11" key="1">
    <citation type="journal article" date="2022" name="Int. J. Syst. Evol. Microbiol.">
        <title>Anaeromyxobacter oryzae sp. nov., Anaeromyxobacter diazotrophicus sp. nov. and Anaeromyxobacter paludicola sp. nov., isolated from paddy soils.</title>
        <authorList>
            <person name="Itoh H."/>
            <person name="Xu Z."/>
            <person name="Mise K."/>
            <person name="Masuda Y."/>
            <person name="Ushijima N."/>
            <person name="Hayakawa C."/>
            <person name="Shiratori Y."/>
            <person name="Senoo K."/>
        </authorList>
    </citation>
    <scope>NUCLEOTIDE SEQUENCE [LARGE SCALE GENOMIC DNA]</scope>
    <source>
        <strain evidence="11">Red630</strain>
    </source>
</reference>
<gene>
    <name evidence="10" type="ORF">AMPC_20550</name>
</gene>
<dbReference type="PROSITE" id="PS51257">
    <property type="entry name" value="PROKAR_LIPOPROTEIN"/>
    <property type="match status" value="1"/>
</dbReference>
<dbReference type="InterPro" id="IPR043427">
    <property type="entry name" value="YscJ/FliF"/>
</dbReference>
<dbReference type="Pfam" id="PF01514">
    <property type="entry name" value="YscJ_FliF"/>
    <property type="match status" value="1"/>
</dbReference>
<evidence type="ECO:0000259" key="9">
    <source>
        <dbReference type="Pfam" id="PF01514"/>
    </source>
</evidence>
<dbReference type="Proteomes" id="UP001162734">
    <property type="component" value="Chromosome"/>
</dbReference>
<feature type="domain" description="Flagellar M-ring N-terminal" evidence="9">
    <location>
        <begin position="27"/>
        <end position="193"/>
    </location>
</feature>
<dbReference type="EMBL" id="AP025592">
    <property type="protein sequence ID" value="BDG08942.1"/>
    <property type="molecule type" value="Genomic_DNA"/>
</dbReference>
<keyword evidence="5" id="KW-0564">Palmitate</keyword>
<dbReference type="PANTHER" id="PTHR30046">
    <property type="entry name" value="FLAGELLAR M-RING PROTEIN"/>
    <property type="match status" value="1"/>
</dbReference>
<evidence type="ECO:0000256" key="4">
    <source>
        <dbReference type="ARBA" id="ARBA00023136"/>
    </source>
</evidence>
<sequence length="250" mass="25195">MRAAGRSAGALAAALLATGCGGGEEVLHGLDEPQANQVLVALEEGGIHGRKDRPDGADGGWTVLVPSGAGGRAQQLLAQRELPRPRAPGFGEVFGKGSLVPSATEERALYLHALAGELSRSVEAIDGVLEARVHLALPEPGPLRPEPGPPPRAAVLVKSSPGARERLAALSGGIQALVAGAVAGLEPAAVSVVVAEAMASPRAPSPARGRPRWAIAAAAAALLAALALTGLALRGALSLPPVPSWPWLKR</sequence>
<evidence type="ECO:0000256" key="6">
    <source>
        <dbReference type="ARBA" id="ARBA00023237"/>
    </source>
</evidence>